<sequence length="82" mass="9211">MDYSWQFGIGGPELKINSWRCNSDDHLYASSYKTAHISSLNIWFSGVSSYSSSLTVYYVGTDDKFQFVNKSTTLTKAGGDYD</sequence>
<proteinExistence type="predicted"/>
<evidence type="ECO:0000313" key="1">
    <source>
        <dbReference type="EMBL" id="DAE27313.1"/>
    </source>
</evidence>
<accession>A0A8S5R894</accession>
<organism evidence="1">
    <name type="scientific">virus sp. ct8MV80</name>
    <dbReference type="NCBI Taxonomy" id="2826793"/>
    <lineage>
        <taxon>Viruses</taxon>
    </lineage>
</organism>
<protein>
    <submittedName>
        <fullName evidence="1">Uncharacterized protein</fullName>
    </submittedName>
</protein>
<reference evidence="1" key="1">
    <citation type="journal article" date="2021" name="Proc. Natl. Acad. Sci. U.S.A.">
        <title>A Catalog of Tens of Thousands of Viruses from Human Metagenomes Reveals Hidden Associations with Chronic Diseases.</title>
        <authorList>
            <person name="Tisza M.J."/>
            <person name="Buck C.B."/>
        </authorList>
    </citation>
    <scope>NUCLEOTIDE SEQUENCE</scope>
    <source>
        <strain evidence="1">Ct8MV80</strain>
    </source>
</reference>
<name>A0A8S5R894_9VIRU</name>
<dbReference type="EMBL" id="BK015835">
    <property type="protein sequence ID" value="DAE27313.1"/>
    <property type="molecule type" value="Genomic_DNA"/>
</dbReference>